<gene>
    <name evidence="7" type="ORF">Goklo_008039</name>
</gene>
<evidence type="ECO:0000256" key="5">
    <source>
        <dbReference type="ARBA" id="ARBA00023163"/>
    </source>
</evidence>
<feature type="domain" description="DNA-directed RNA polymerase subunit 2 hybrid-binding" evidence="6">
    <location>
        <begin position="1"/>
        <end position="38"/>
    </location>
</feature>
<dbReference type="AlphaFoldDB" id="A0A7J8UYH5"/>
<dbReference type="OrthoDB" id="1927092at2759"/>
<dbReference type="Gene3D" id="2.40.270.10">
    <property type="entry name" value="DNA-directed RNA polymerase, subunit 2, domain 6"/>
    <property type="match status" value="1"/>
</dbReference>
<dbReference type="SUPFAM" id="SSF64484">
    <property type="entry name" value="beta and beta-prime subunits of DNA dependent RNA-polymerase"/>
    <property type="match status" value="1"/>
</dbReference>
<keyword evidence="8" id="KW-1185">Reference proteome</keyword>
<dbReference type="Pfam" id="PF00562">
    <property type="entry name" value="RNA_pol_Rpb2_6"/>
    <property type="match status" value="1"/>
</dbReference>
<dbReference type="GO" id="GO:0003677">
    <property type="term" value="F:DNA binding"/>
    <property type="evidence" value="ECO:0007669"/>
    <property type="project" value="InterPro"/>
</dbReference>
<name>A0A7J8UYH5_9ROSI</name>
<dbReference type="GO" id="GO:0006351">
    <property type="term" value="P:DNA-templated transcription"/>
    <property type="evidence" value="ECO:0007669"/>
    <property type="project" value="InterPro"/>
</dbReference>
<protein>
    <recommendedName>
        <fullName evidence="1">DNA-directed RNA polymerase</fullName>
        <ecNumber evidence="1">2.7.7.6</ecNumber>
    </recommendedName>
</protein>
<evidence type="ECO:0000256" key="2">
    <source>
        <dbReference type="ARBA" id="ARBA00022478"/>
    </source>
</evidence>
<keyword evidence="2" id="KW-0240">DNA-directed RNA polymerase</keyword>
<evidence type="ECO:0000256" key="4">
    <source>
        <dbReference type="ARBA" id="ARBA00022695"/>
    </source>
</evidence>
<dbReference type="InterPro" id="IPR037033">
    <property type="entry name" value="DNA-dir_RNAP_su2_hyb_sf"/>
</dbReference>
<dbReference type="GO" id="GO:0000428">
    <property type="term" value="C:DNA-directed RNA polymerase complex"/>
    <property type="evidence" value="ECO:0007669"/>
    <property type="project" value="UniProtKB-KW"/>
</dbReference>
<dbReference type="EMBL" id="JABFAB010000008">
    <property type="protein sequence ID" value="MBA0655567.1"/>
    <property type="molecule type" value="Genomic_DNA"/>
</dbReference>
<evidence type="ECO:0000313" key="7">
    <source>
        <dbReference type="EMBL" id="MBA0655567.1"/>
    </source>
</evidence>
<keyword evidence="4" id="KW-0548">Nucleotidyltransferase</keyword>
<dbReference type="EC" id="2.7.7.6" evidence="1"/>
<evidence type="ECO:0000256" key="1">
    <source>
        <dbReference type="ARBA" id="ARBA00012418"/>
    </source>
</evidence>
<keyword evidence="5" id="KW-0804">Transcription</keyword>
<dbReference type="Gene3D" id="2.40.50.150">
    <property type="match status" value="1"/>
</dbReference>
<evidence type="ECO:0000259" key="6">
    <source>
        <dbReference type="Pfam" id="PF00562"/>
    </source>
</evidence>
<evidence type="ECO:0000256" key="3">
    <source>
        <dbReference type="ARBA" id="ARBA00022679"/>
    </source>
</evidence>
<proteinExistence type="predicted"/>
<evidence type="ECO:0000313" key="8">
    <source>
        <dbReference type="Proteomes" id="UP000593573"/>
    </source>
</evidence>
<keyword evidence="3" id="KW-0808">Transferase</keyword>
<dbReference type="GO" id="GO:0003899">
    <property type="term" value="F:DNA-directed RNA polymerase activity"/>
    <property type="evidence" value="ECO:0007669"/>
    <property type="project" value="UniProtKB-EC"/>
</dbReference>
<dbReference type="Proteomes" id="UP000593573">
    <property type="component" value="Unassembled WGS sequence"/>
</dbReference>
<dbReference type="InterPro" id="IPR007120">
    <property type="entry name" value="DNA-dir_RNAP_su2_dom"/>
</dbReference>
<reference evidence="7 8" key="1">
    <citation type="journal article" date="2019" name="Genome Biol. Evol.">
        <title>Insights into the evolution of the New World diploid cottons (Gossypium, subgenus Houzingenia) based on genome sequencing.</title>
        <authorList>
            <person name="Grover C.E."/>
            <person name="Arick M.A. 2nd"/>
            <person name="Thrash A."/>
            <person name="Conover J.L."/>
            <person name="Sanders W.S."/>
            <person name="Peterson D.G."/>
            <person name="Frelichowski J.E."/>
            <person name="Scheffler J.A."/>
            <person name="Scheffler B.E."/>
            <person name="Wendel J.F."/>
        </authorList>
    </citation>
    <scope>NUCLEOTIDE SEQUENCE [LARGE SCALE GENOMIC DNA]</scope>
    <source>
        <strain evidence="7">57</strain>
        <tissue evidence="7">Leaf</tissue>
    </source>
</reference>
<accession>A0A7J8UYH5</accession>
<organism evidence="7 8">
    <name type="scientific">Gossypium klotzschianum</name>
    <dbReference type="NCBI Taxonomy" id="34286"/>
    <lineage>
        <taxon>Eukaryota</taxon>
        <taxon>Viridiplantae</taxon>
        <taxon>Streptophyta</taxon>
        <taxon>Embryophyta</taxon>
        <taxon>Tracheophyta</taxon>
        <taxon>Spermatophyta</taxon>
        <taxon>Magnoliopsida</taxon>
        <taxon>eudicotyledons</taxon>
        <taxon>Gunneridae</taxon>
        <taxon>Pentapetalae</taxon>
        <taxon>rosids</taxon>
        <taxon>malvids</taxon>
        <taxon>Malvales</taxon>
        <taxon>Malvaceae</taxon>
        <taxon>Malvoideae</taxon>
        <taxon>Gossypium</taxon>
    </lineage>
</organism>
<comment type="caution">
    <text evidence="7">The sequence shown here is derived from an EMBL/GenBank/DDBJ whole genome shotgun (WGS) entry which is preliminary data.</text>
</comment>
<sequence>MPWEGYNFEHAVLISERIVYEDIYTSFHIRKYEIQTHVTSQGS</sequence>
<dbReference type="InterPro" id="IPR014724">
    <property type="entry name" value="RNA_pol_RPB2_OB-fold"/>
</dbReference>